<gene>
    <name evidence="2" type="ORF">SAMN05216466_106211</name>
</gene>
<protein>
    <submittedName>
        <fullName evidence="2">Uncharacterized protein</fullName>
    </submittedName>
</protein>
<proteinExistence type="predicted"/>
<name>A0A1G7YIW0_9BURK</name>
<accession>A0A1G7YIW0</accession>
<evidence type="ECO:0000313" key="3">
    <source>
        <dbReference type="Proteomes" id="UP000199706"/>
    </source>
</evidence>
<sequence>METKETTTWNVGPKLDEEPIEKATALAVAMDPTKVKAPPYDRNAAAFIETLAAGMRADGAATLVWNGSVDRIRKNVLRQCAEYFGRKGVNTTVAPFDLQDKLGDSAVSSRGVPLVQVIKVNGDDCEIGQGGSSMAETALLYAHPLVTVASEALMAAGHMGLPGFVLTQASYAIGTLALLGRNWRYVVRPTAQYTLGITTIQTAASYFLGEYAGPIVAAGNALMLARPFLESFLNNRSGKERQFQLPPGYEKPNDAPDLAKRETQVLNAADFAKNGPVLVLAIARGDMKFLHDPLAPDAGMPLGISAHEDLSTHLLVIGQTGSGKTYGIMIPLAQQWLTMGTIRNGKFENCGGGFFLDGKGQLPDVIIAALMEQGLDKVLNIIRVSPEPGGQPIALLQGMTPDEVTAAMLEVNNTKPDEQDDFFKVSPGNWLSHSSLLLWECMRLEQLQLEAKAKKAGFANYQAWSDALDEAVRNKKPKSDGSSWGFTGWEQYVAWRQQKGLSVPTLYQDAMRHFRWYFAGLNDFTMFFMEDSLFISGMSPPAPAEGAAPLLPSIAPPVPAGNGIVGWLTTNHPDMIAGNSNGKLIQQSLTFARRELPGLRADLRSDIRATLSSWFTPIMRSTKLGHWAYLEHGCDILECLRGAVVGICLPETLYKKAGVIITTLAKKRVFNAIQARPEDWETKFPDQRPLLCMADEAQLLVSGANADERKMLSIARSLGLYCVYATQTVNEFSGRLGDDNAKAFMANFVSWVTLKSTEDSNRWANGRLKMQKVFNYTYYLTGGLKTLLSTDFQRQHEAALDDLATGQRELEPGKRLALLKRLRYDLSRPADVTLSKKDREALHNADDHSGRLPMSLLKLATMFTVGAVTTNVVEAVVGTGSLVKSLAKRTGNAMSRLFMGGTVKHDDYAPPSFNIDKKNGKREEDIDLFPKERWALLDQPRTAVVSINRGGVPRRDIATTIGKLSIAQIREYARLQGIPTIYDVMDARAAAEATKRAASEAKRGGSNDPTKQAA</sequence>
<evidence type="ECO:0000313" key="2">
    <source>
        <dbReference type="EMBL" id="SDG96508.1"/>
    </source>
</evidence>
<dbReference type="EMBL" id="FNCJ01000006">
    <property type="protein sequence ID" value="SDG96508.1"/>
    <property type="molecule type" value="Genomic_DNA"/>
</dbReference>
<dbReference type="InterPro" id="IPR027417">
    <property type="entry name" value="P-loop_NTPase"/>
</dbReference>
<feature type="compositionally biased region" description="Basic and acidic residues" evidence="1">
    <location>
        <begin position="993"/>
        <end position="1005"/>
    </location>
</feature>
<dbReference type="Gene3D" id="3.40.50.300">
    <property type="entry name" value="P-loop containing nucleotide triphosphate hydrolases"/>
    <property type="match status" value="1"/>
</dbReference>
<dbReference type="RefSeq" id="WP_090685490.1">
    <property type="nucleotide sequence ID" value="NZ_FNCJ01000006.1"/>
</dbReference>
<dbReference type="OrthoDB" id="6045057at2"/>
<reference evidence="2 3" key="1">
    <citation type="submission" date="2016-10" db="EMBL/GenBank/DDBJ databases">
        <authorList>
            <person name="de Groot N.N."/>
        </authorList>
    </citation>
    <scope>NUCLEOTIDE SEQUENCE [LARGE SCALE GENOMIC DNA]</scope>
    <source>
        <strain evidence="2 3">LMG 2247</strain>
    </source>
</reference>
<dbReference type="AlphaFoldDB" id="A0A1G7YIW0"/>
<dbReference type="CDD" id="cd01127">
    <property type="entry name" value="TrwB_TraG_TraD_VirD4"/>
    <property type="match status" value="1"/>
</dbReference>
<dbReference type="SUPFAM" id="SSF52540">
    <property type="entry name" value="P-loop containing nucleoside triphosphate hydrolases"/>
    <property type="match status" value="1"/>
</dbReference>
<organism evidence="2 3">
    <name type="scientific">Paraburkholderia phenazinium</name>
    <dbReference type="NCBI Taxonomy" id="60549"/>
    <lineage>
        <taxon>Bacteria</taxon>
        <taxon>Pseudomonadati</taxon>
        <taxon>Pseudomonadota</taxon>
        <taxon>Betaproteobacteria</taxon>
        <taxon>Burkholderiales</taxon>
        <taxon>Burkholderiaceae</taxon>
        <taxon>Paraburkholderia</taxon>
    </lineage>
</organism>
<evidence type="ECO:0000256" key="1">
    <source>
        <dbReference type="SAM" id="MobiDB-lite"/>
    </source>
</evidence>
<feature type="region of interest" description="Disordered" evidence="1">
    <location>
        <begin position="993"/>
        <end position="1014"/>
    </location>
</feature>
<dbReference type="Proteomes" id="UP000199706">
    <property type="component" value="Unassembled WGS sequence"/>
</dbReference>